<evidence type="ECO:0000256" key="2">
    <source>
        <dbReference type="ARBA" id="ARBA00023276"/>
    </source>
</evidence>
<dbReference type="PROSITE" id="PS51257">
    <property type="entry name" value="PROKAR_LIPOPROTEIN"/>
    <property type="match status" value="1"/>
</dbReference>
<comment type="caution">
    <text evidence="5">The sequence shown here is derived from an EMBL/GenBank/DDBJ whole genome shotgun (WGS) entry which is preliminary data.</text>
</comment>
<proteinExistence type="predicted"/>
<dbReference type="HOGENOM" id="CLU_701567_0_0_9"/>
<dbReference type="SUPFAM" id="SSF50939">
    <property type="entry name" value="Sialidases"/>
    <property type="match status" value="1"/>
</dbReference>
<dbReference type="RefSeq" id="WP_006903584.1">
    <property type="nucleotide sequence ID" value="NZ_JH976535.1"/>
</dbReference>
<dbReference type="GO" id="GO:0016787">
    <property type="term" value="F:hydrolase activity"/>
    <property type="evidence" value="ECO:0007669"/>
    <property type="project" value="UniProtKB-KW"/>
</dbReference>
<dbReference type="Gene3D" id="2.130.10.10">
    <property type="entry name" value="YVTN repeat-like/Quinoprotein amine dehydrogenase"/>
    <property type="match status" value="3"/>
</dbReference>
<evidence type="ECO:0000256" key="3">
    <source>
        <dbReference type="SAM" id="MobiDB-lite"/>
    </source>
</evidence>
<protein>
    <submittedName>
        <fullName evidence="5">Glycosyl hydrolase family 33/family 58</fullName>
    </submittedName>
</protein>
<dbReference type="AlphaFoldDB" id="K6P3E4"/>
<dbReference type="InterPro" id="IPR036278">
    <property type="entry name" value="Sialidase_sf"/>
</dbReference>
<keyword evidence="2" id="KW-0604">Photosystem II</keyword>
<dbReference type="GO" id="GO:0009523">
    <property type="term" value="C:photosystem II"/>
    <property type="evidence" value="ECO:0007669"/>
    <property type="project" value="UniProtKB-KW"/>
</dbReference>
<dbReference type="PANTHER" id="PTHR47199:SF2">
    <property type="entry name" value="PHOTOSYSTEM II STABILITY_ASSEMBLY FACTOR HCF136, CHLOROPLASTIC"/>
    <property type="match status" value="1"/>
</dbReference>
<dbReference type="PANTHER" id="PTHR47199">
    <property type="entry name" value="PHOTOSYSTEM II STABILITY/ASSEMBLY FACTOR HCF136, CHLOROPLASTIC"/>
    <property type="match status" value="1"/>
</dbReference>
<keyword evidence="5" id="KW-0378">Hydrolase</keyword>
<feature type="region of interest" description="Disordered" evidence="3">
    <location>
        <begin position="28"/>
        <end position="50"/>
    </location>
</feature>
<dbReference type="Pfam" id="PF14870">
    <property type="entry name" value="PSII_BNR"/>
    <property type="match status" value="1"/>
</dbReference>
<reference evidence="5" key="2">
    <citation type="submission" date="2012-10" db="EMBL/GenBank/DDBJ databases">
        <title>Improved high-quality draft of Thermaerobacter subterraneus C21, DSM 13965.</title>
        <authorList>
            <consortium name="DOE Joint Genome Institute"/>
            <person name="Eisen J."/>
            <person name="Huntemann M."/>
            <person name="Wei C.-L."/>
            <person name="Han J."/>
            <person name="Detter J.C."/>
            <person name="Han C."/>
            <person name="Tapia R."/>
            <person name="Chen A."/>
            <person name="Kyrpides N."/>
            <person name="Mavromatis K."/>
            <person name="Markowitz V."/>
            <person name="Szeto E."/>
            <person name="Ivanova N."/>
            <person name="Mikhailova N."/>
            <person name="Ovchinnikova G."/>
            <person name="Pagani I."/>
            <person name="Pati A."/>
            <person name="Goodwin L."/>
            <person name="Nordberg H.P."/>
            <person name="Cantor M.N."/>
            <person name="Hua S.X."/>
            <person name="Woyke T."/>
            <person name="Eisen J."/>
            <person name="Klenk H.-P."/>
        </authorList>
    </citation>
    <scope>NUCLEOTIDE SEQUENCE [LARGE SCALE GENOMIC DNA]</scope>
    <source>
        <strain evidence="5">DSM 13965</strain>
    </source>
</reference>
<dbReference type="InterPro" id="IPR028203">
    <property type="entry name" value="PSII_CF48-like_dom"/>
</dbReference>
<gene>
    <name evidence="5" type="ORF">ThesuDRAFT_01314</name>
</gene>
<organism evidence="5 6">
    <name type="scientific">Thermaerobacter subterraneus DSM 13965</name>
    <dbReference type="NCBI Taxonomy" id="867903"/>
    <lineage>
        <taxon>Bacteria</taxon>
        <taxon>Bacillati</taxon>
        <taxon>Bacillota</taxon>
        <taxon>Clostridia</taxon>
        <taxon>Eubacteriales</taxon>
        <taxon>Clostridiales Family XVII. Incertae Sedis</taxon>
        <taxon>Thermaerobacter</taxon>
    </lineage>
</organism>
<dbReference type="InterPro" id="IPR015943">
    <property type="entry name" value="WD40/YVTN_repeat-like_dom_sf"/>
</dbReference>
<dbReference type="OrthoDB" id="501835at2"/>
<evidence type="ECO:0000313" key="6">
    <source>
        <dbReference type="Proteomes" id="UP000005710"/>
    </source>
</evidence>
<evidence type="ECO:0000259" key="4">
    <source>
        <dbReference type="Pfam" id="PF14870"/>
    </source>
</evidence>
<reference evidence="5" key="1">
    <citation type="submission" date="2010-10" db="EMBL/GenBank/DDBJ databases">
        <authorList>
            <consortium name="US DOE Joint Genome Institute (JGI-PGF)"/>
            <person name="Lucas S."/>
            <person name="Copeland A."/>
            <person name="Lapidus A."/>
            <person name="Bruce D."/>
            <person name="Goodwin L."/>
            <person name="Pitluck S."/>
            <person name="Kyrpides N."/>
            <person name="Mavromatis K."/>
            <person name="Detter J.C."/>
            <person name="Han C."/>
            <person name="Land M."/>
            <person name="Hauser L."/>
            <person name="Markowitz V."/>
            <person name="Cheng J.-F."/>
            <person name="Hugenholtz P."/>
            <person name="Woyke T."/>
            <person name="Wu D."/>
            <person name="Pukall R."/>
            <person name="Wahrenburg C."/>
            <person name="Brambilla E."/>
            <person name="Klenk H.-P."/>
            <person name="Eisen J.A."/>
        </authorList>
    </citation>
    <scope>NUCLEOTIDE SEQUENCE [LARGE SCALE GENOMIC DNA]</scope>
    <source>
        <strain evidence="5">DSM 13965</strain>
    </source>
</reference>
<dbReference type="EMBL" id="AENY02000002">
    <property type="protein sequence ID" value="EKP95560.1"/>
    <property type="molecule type" value="Genomic_DNA"/>
</dbReference>
<feature type="domain" description="Photosynthesis system II assembly factor Ycf48/Hcf136-like" evidence="4">
    <location>
        <begin position="58"/>
        <end position="132"/>
    </location>
</feature>
<dbReference type="STRING" id="867903.ThesuDRAFT_01314"/>
<dbReference type="Proteomes" id="UP000005710">
    <property type="component" value="Unassembled WGS sequence"/>
</dbReference>
<name>K6P3E4_9FIRM</name>
<keyword evidence="1" id="KW-0602">Photosynthesis</keyword>
<accession>K6P3E4</accession>
<keyword evidence="6" id="KW-1185">Reference proteome</keyword>
<sequence length="338" mass="36484">MPRSRRHPPQSIGVGILILLLLTGCTPGRGSQPHEGDRPPAGEGSQGQLQQLEQVPLAPVDVDFVDPDTGYVLGEDGRLARTEDGGMSWHVIHEFDEPIAGIDFASASVGWATARDGIWSTTDSGASWTKVQTPFSPGFVDLVDEGVAWATDDRFRLYHTTDGGNRWEPKTNPCTSVENPAAWAASFISSHDGWFICGSDEGMGGETKVLLRTADAARTWERIAAVQRDGEEVPGGLPTGGYVGDLFFLDPKTGWFGTTRYGEVWHTQDGGRSWQKVSQGPSGVRAFIELDFVTAELGWSLLFVQGDDGWRLARTQDGGVTWETVNVTVEAPPAPGSS</sequence>
<evidence type="ECO:0000256" key="1">
    <source>
        <dbReference type="ARBA" id="ARBA00022531"/>
    </source>
</evidence>
<evidence type="ECO:0000313" key="5">
    <source>
        <dbReference type="EMBL" id="EKP95560.1"/>
    </source>
</evidence>
<dbReference type="SUPFAM" id="SSF110296">
    <property type="entry name" value="Oligoxyloglucan reducing end-specific cellobiohydrolase"/>
    <property type="match status" value="1"/>
</dbReference>
<dbReference type="GO" id="GO:0015979">
    <property type="term" value="P:photosynthesis"/>
    <property type="evidence" value="ECO:0007669"/>
    <property type="project" value="UniProtKB-KW"/>
</dbReference>
<dbReference type="eggNOG" id="COG4447">
    <property type="taxonomic scope" value="Bacteria"/>
</dbReference>